<dbReference type="InterPro" id="IPR014038">
    <property type="entry name" value="EF1B_bsu/dsu_GNE"/>
</dbReference>
<dbReference type="GO" id="GO:0003746">
    <property type="term" value="F:translation elongation factor activity"/>
    <property type="evidence" value="ECO:0007669"/>
    <property type="project" value="UniProtKB-KW"/>
</dbReference>
<organism evidence="7 8">
    <name type="scientific">Psylliodes chrysocephalus</name>
    <dbReference type="NCBI Taxonomy" id="3402493"/>
    <lineage>
        <taxon>Eukaryota</taxon>
        <taxon>Metazoa</taxon>
        <taxon>Ecdysozoa</taxon>
        <taxon>Arthropoda</taxon>
        <taxon>Hexapoda</taxon>
        <taxon>Insecta</taxon>
        <taxon>Pterygota</taxon>
        <taxon>Neoptera</taxon>
        <taxon>Endopterygota</taxon>
        <taxon>Coleoptera</taxon>
        <taxon>Polyphaga</taxon>
        <taxon>Cucujiformia</taxon>
        <taxon>Chrysomeloidea</taxon>
        <taxon>Chrysomelidae</taxon>
        <taxon>Galerucinae</taxon>
        <taxon>Alticini</taxon>
        <taxon>Psylliodes</taxon>
    </lineage>
</organism>
<comment type="similarity">
    <text evidence="1 4">Belongs to the EF-1-beta/EF-1-delta family.</text>
</comment>
<evidence type="ECO:0000259" key="5">
    <source>
        <dbReference type="SMART" id="SM00888"/>
    </source>
</evidence>
<dbReference type="FunFam" id="3.30.70.60:FF:000001">
    <property type="entry name" value="Elongation factor 1-beta 1 like"/>
    <property type="match status" value="1"/>
</dbReference>
<dbReference type="InterPro" id="IPR036219">
    <property type="entry name" value="eEF-1beta-like_sf"/>
</dbReference>
<evidence type="ECO:0000256" key="3">
    <source>
        <dbReference type="ARBA" id="ARBA00022917"/>
    </source>
</evidence>
<dbReference type="Gene3D" id="1.20.1050.130">
    <property type="match status" value="1"/>
</dbReference>
<dbReference type="InterPro" id="IPR036282">
    <property type="entry name" value="Glutathione-S-Trfase_C_sf"/>
</dbReference>
<proteinExistence type="inferred from homology"/>
<dbReference type="GO" id="GO:0005829">
    <property type="term" value="C:cytosol"/>
    <property type="evidence" value="ECO:0007669"/>
    <property type="project" value="TreeGrafter"/>
</dbReference>
<feature type="domain" description="Translation elongation factor EF1B beta/delta subunit guanine nucleotide exchange" evidence="5">
    <location>
        <begin position="133"/>
        <end position="219"/>
    </location>
</feature>
<dbReference type="Pfam" id="PF00736">
    <property type="entry name" value="EF1_GNE"/>
    <property type="match status" value="1"/>
</dbReference>
<dbReference type="OrthoDB" id="331763at2759"/>
<dbReference type="InterPro" id="IPR018940">
    <property type="entry name" value="EF-1_beta_acid_region_euk"/>
</dbReference>
<dbReference type="EMBL" id="OV651822">
    <property type="protein sequence ID" value="CAH1100454.1"/>
    <property type="molecule type" value="Genomic_DNA"/>
</dbReference>
<protein>
    <recommendedName>
        <fullName evidence="9">Elongation factor 1-beta</fullName>
    </recommendedName>
</protein>
<reference evidence="7" key="1">
    <citation type="submission" date="2022-01" db="EMBL/GenBank/DDBJ databases">
        <authorList>
            <person name="King R."/>
        </authorList>
    </citation>
    <scope>NUCLEOTIDE SEQUENCE</scope>
</reference>
<dbReference type="InterPro" id="IPR001326">
    <property type="entry name" value="Transl_elong_EF1B_B/D_CS"/>
</dbReference>
<accession>A0A9P0CE77</accession>
<dbReference type="SUPFAM" id="SSF54984">
    <property type="entry name" value="eEF-1beta-like"/>
    <property type="match status" value="1"/>
</dbReference>
<dbReference type="AlphaFoldDB" id="A0A9P0CE77"/>
<keyword evidence="8" id="KW-1185">Reference proteome</keyword>
<evidence type="ECO:0000313" key="7">
    <source>
        <dbReference type="EMBL" id="CAH1100454.1"/>
    </source>
</evidence>
<keyword evidence="3 4" id="KW-0648">Protein biosynthesis</keyword>
<dbReference type="SUPFAM" id="SSF47616">
    <property type="entry name" value="GST C-terminal domain-like"/>
    <property type="match status" value="1"/>
</dbReference>
<dbReference type="InterPro" id="IPR049720">
    <property type="entry name" value="EF1B_bsu/dsu"/>
</dbReference>
<dbReference type="PANTHER" id="PTHR11595">
    <property type="entry name" value="EF-HAND AND COILED-COIL DOMAIN-CONTAINING FAMILY MEMBER"/>
    <property type="match status" value="1"/>
</dbReference>
<dbReference type="Gene3D" id="3.30.70.60">
    <property type="match status" value="1"/>
</dbReference>
<feature type="domain" description="Elongation factor 1 beta central acidic region eukaryote" evidence="6">
    <location>
        <begin position="98"/>
        <end position="124"/>
    </location>
</feature>
<name>A0A9P0CE77_9CUCU</name>
<dbReference type="InterPro" id="IPR014717">
    <property type="entry name" value="Transl_elong_EF1B/ribsomal_bS6"/>
</dbReference>
<sequence length="219" mass="24293">MAFGDVSSEKGVKELNSFLEDKSYVNGFLLSQGDIDVYNKISKTPGANVPHALRWYNHIKSFSSDELKQLGISGASPLKAGTTTTAAAKDEDDDDVDLFGSDEEEDAEAAKIREERLKAYAEKKSKKPELIAKSSIVLDVKPWDDETDMKELEKVTRSIEMEGLVWGASKLMPVGYGINKLQIMCVVEDAKVSVDEMVEKIQEFEDFVQSVDIAAFNKI</sequence>
<evidence type="ECO:0000256" key="2">
    <source>
        <dbReference type="ARBA" id="ARBA00022768"/>
    </source>
</evidence>
<evidence type="ECO:0000256" key="1">
    <source>
        <dbReference type="ARBA" id="ARBA00007411"/>
    </source>
</evidence>
<keyword evidence="2 4" id="KW-0251">Elongation factor</keyword>
<evidence type="ECO:0000259" key="6">
    <source>
        <dbReference type="SMART" id="SM01182"/>
    </source>
</evidence>
<dbReference type="GO" id="GO:0005085">
    <property type="term" value="F:guanyl-nucleotide exchange factor activity"/>
    <property type="evidence" value="ECO:0007669"/>
    <property type="project" value="TreeGrafter"/>
</dbReference>
<dbReference type="GO" id="GO:0005853">
    <property type="term" value="C:eukaryotic translation elongation factor 1 complex"/>
    <property type="evidence" value="ECO:0007669"/>
    <property type="project" value="InterPro"/>
</dbReference>
<dbReference type="SMART" id="SM01182">
    <property type="entry name" value="EF-1_beta_acid"/>
    <property type="match status" value="1"/>
</dbReference>
<dbReference type="Proteomes" id="UP001153636">
    <property type="component" value="Chromosome 10"/>
</dbReference>
<dbReference type="SMART" id="SM00888">
    <property type="entry name" value="EF1_GNE"/>
    <property type="match status" value="1"/>
</dbReference>
<evidence type="ECO:0008006" key="9">
    <source>
        <dbReference type="Google" id="ProtNLM"/>
    </source>
</evidence>
<evidence type="ECO:0000256" key="4">
    <source>
        <dbReference type="RuleBase" id="RU003791"/>
    </source>
</evidence>
<dbReference type="PANTHER" id="PTHR11595:SF21">
    <property type="entry name" value="ELONGATION FACTOR 1-BETA"/>
    <property type="match status" value="1"/>
</dbReference>
<dbReference type="Pfam" id="PF10587">
    <property type="entry name" value="EF-1_beta_acid"/>
    <property type="match status" value="1"/>
</dbReference>
<dbReference type="CDD" id="cd00292">
    <property type="entry name" value="EF1B"/>
    <property type="match status" value="1"/>
</dbReference>
<dbReference type="PROSITE" id="PS00825">
    <property type="entry name" value="EF1BD_2"/>
    <property type="match status" value="1"/>
</dbReference>
<evidence type="ECO:0000313" key="8">
    <source>
        <dbReference type="Proteomes" id="UP001153636"/>
    </source>
</evidence>
<gene>
    <name evidence="7" type="ORF">PSYICH_LOCUS2090</name>
</gene>
<dbReference type="PROSITE" id="PS00824">
    <property type="entry name" value="EF1BD_1"/>
    <property type="match status" value="1"/>
</dbReference>